<dbReference type="EMBL" id="JAPDRL010000320">
    <property type="protein sequence ID" value="KAJ9653449.1"/>
    <property type="molecule type" value="Genomic_DNA"/>
</dbReference>
<keyword evidence="2" id="KW-1185">Reference proteome</keyword>
<name>A0ABQ9NF20_9PEZI</name>
<dbReference type="Proteomes" id="UP001172684">
    <property type="component" value="Unassembled WGS sequence"/>
</dbReference>
<evidence type="ECO:0000313" key="1">
    <source>
        <dbReference type="EMBL" id="KAJ9653449.1"/>
    </source>
</evidence>
<accession>A0ABQ9NF20</accession>
<protein>
    <submittedName>
        <fullName evidence="1">Uncharacterized protein</fullName>
    </submittedName>
</protein>
<comment type="caution">
    <text evidence="1">The sequence shown here is derived from an EMBL/GenBank/DDBJ whole genome shotgun (WGS) entry which is preliminary data.</text>
</comment>
<evidence type="ECO:0000313" key="2">
    <source>
        <dbReference type="Proteomes" id="UP001172684"/>
    </source>
</evidence>
<sequence length="161" mass="16954">PSISSSYHGNLGALDAPYRSTPDNGTGFTCVGLQRGEQYGGGPMRSMSFGHVESTTHNFSYEHTVVQTDFPGRSATHHCLPSSGIPSNPASPGIHATPAPAAYGYYQPWSSPYAAQSHVIDVAGTNTTVFSGQWYQEPASLGKVEEEGAVPAYYPDSSAPA</sequence>
<feature type="non-terminal residue" evidence="1">
    <location>
        <position position="1"/>
    </location>
</feature>
<organism evidence="1 2">
    <name type="scientific">Coniosporium apollinis</name>
    <dbReference type="NCBI Taxonomy" id="61459"/>
    <lineage>
        <taxon>Eukaryota</taxon>
        <taxon>Fungi</taxon>
        <taxon>Dikarya</taxon>
        <taxon>Ascomycota</taxon>
        <taxon>Pezizomycotina</taxon>
        <taxon>Dothideomycetes</taxon>
        <taxon>Dothideomycetes incertae sedis</taxon>
        <taxon>Coniosporium</taxon>
    </lineage>
</organism>
<reference evidence="1" key="1">
    <citation type="submission" date="2022-10" db="EMBL/GenBank/DDBJ databases">
        <title>Culturing micro-colonial fungi from biological soil crusts in the Mojave desert and describing Neophaeococcomyces mojavensis, and introducing the new genera and species Taxawa tesnikishii.</title>
        <authorList>
            <person name="Kurbessoian T."/>
            <person name="Stajich J.E."/>
        </authorList>
    </citation>
    <scope>NUCLEOTIDE SEQUENCE</scope>
    <source>
        <strain evidence="1">TK_1</strain>
    </source>
</reference>
<proteinExistence type="predicted"/>
<gene>
    <name evidence="1" type="ORF">H2201_009142</name>
</gene>